<organism evidence="2">
    <name type="scientific">marine metagenome</name>
    <dbReference type="NCBI Taxonomy" id="408172"/>
    <lineage>
        <taxon>unclassified sequences</taxon>
        <taxon>metagenomes</taxon>
        <taxon>ecological metagenomes</taxon>
    </lineage>
</organism>
<name>A0A383C8V8_9ZZZZ</name>
<dbReference type="AlphaFoldDB" id="A0A383C8V8"/>
<sequence>KDISQMEELADVDGLLKVIERTAQDYSNDIAKGGILVATVEALGRIGGERAIEKLIWILGGGAWQHRMAAAMALGNLKVTRAAKPIYDALEEEYAIELEPRIEYIRALGKIGNEEAIDMLIRALGIQEDDIYARTASIVAGIHAAAEKELNKIPGGKERLSQRVKIVKTVLGGDMDDNTKKSNAGSGGDDKFTKLKELKEMLSEGLIDEDEFKQMKKEILGK</sequence>
<gene>
    <name evidence="2" type="ORF">METZ01_LOCUS480929</name>
</gene>
<proteinExistence type="predicted"/>
<dbReference type="InterPro" id="IPR018649">
    <property type="entry name" value="SHOCT"/>
</dbReference>
<dbReference type="Pfam" id="PF03130">
    <property type="entry name" value="HEAT_PBS"/>
    <property type="match status" value="3"/>
</dbReference>
<dbReference type="Pfam" id="PF09851">
    <property type="entry name" value="SHOCT"/>
    <property type="match status" value="1"/>
</dbReference>
<dbReference type="SMART" id="SM00567">
    <property type="entry name" value="EZ_HEAT"/>
    <property type="match status" value="3"/>
</dbReference>
<accession>A0A383C8V8</accession>
<feature type="domain" description="SHOCT" evidence="1">
    <location>
        <begin position="194"/>
        <end position="220"/>
    </location>
</feature>
<dbReference type="EMBL" id="UINC01206441">
    <property type="protein sequence ID" value="SVE28075.1"/>
    <property type="molecule type" value="Genomic_DNA"/>
</dbReference>
<evidence type="ECO:0000313" key="2">
    <source>
        <dbReference type="EMBL" id="SVE28075.1"/>
    </source>
</evidence>
<dbReference type="InterPro" id="IPR011989">
    <property type="entry name" value="ARM-like"/>
</dbReference>
<dbReference type="InterPro" id="IPR004155">
    <property type="entry name" value="PBS_lyase_HEAT"/>
</dbReference>
<feature type="non-terminal residue" evidence="2">
    <location>
        <position position="1"/>
    </location>
</feature>
<reference evidence="2" key="1">
    <citation type="submission" date="2018-05" db="EMBL/GenBank/DDBJ databases">
        <authorList>
            <person name="Lanie J.A."/>
            <person name="Ng W.-L."/>
            <person name="Kazmierczak K.M."/>
            <person name="Andrzejewski T.M."/>
            <person name="Davidsen T.M."/>
            <person name="Wayne K.J."/>
            <person name="Tettelin H."/>
            <person name="Glass J.I."/>
            <person name="Rusch D."/>
            <person name="Podicherti R."/>
            <person name="Tsui H.-C.T."/>
            <person name="Winkler M.E."/>
        </authorList>
    </citation>
    <scope>NUCLEOTIDE SEQUENCE</scope>
</reference>
<dbReference type="Gene3D" id="1.25.10.10">
    <property type="entry name" value="Leucine-rich Repeat Variant"/>
    <property type="match status" value="1"/>
</dbReference>
<dbReference type="InterPro" id="IPR016024">
    <property type="entry name" value="ARM-type_fold"/>
</dbReference>
<dbReference type="SUPFAM" id="SSF48371">
    <property type="entry name" value="ARM repeat"/>
    <property type="match status" value="1"/>
</dbReference>
<protein>
    <recommendedName>
        <fullName evidence="1">SHOCT domain-containing protein</fullName>
    </recommendedName>
</protein>
<evidence type="ECO:0000259" key="1">
    <source>
        <dbReference type="Pfam" id="PF09851"/>
    </source>
</evidence>